<evidence type="ECO:0000313" key="2">
    <source>
        <dbReference type="Proteomes" id="UP000000752"/>
    </source>
</evidence>
<reference evidence="1 2" key="1">
    <citation type="journal article" date="1998" name="DNA Res.">
        <title>Complete sequence and gene organization of the genome of a hyper-thermophilic archaebacterium, Pyrococcus horikoshii OT3.</title>
        <authorList>
            <person name="Kawarabayasi Y."/>
            <person name="Sawada M."/>
            <person name="Horikawa H."/>
            <person name="Haikawa Y."/>
            <person name="Hino Y."/>
            <person name="Yamamoto S."/>
            <person name="Sekine M."/>
            <person name="Baba S."/>
            <person name="Kosugi H."/>
            <person name="Hosoyama A."/>
            <person name="Nagai Y."/>
            <person name="Sakai M."/>
            <person name="Ogura K."/>
            <person name="Otuka R."/>
            <person name="Nakazawa H."/>
            <person name="Takamiya M."/>
            <person name="Ohfuku Y."/>
            <person name="Funahashi T."/>
            <person name="Tanaka T."/>
            <person name="Kudoh Y."/>
            <person name="Yamazaki J."/>
            <person name="Kushida N."/>
            <person name="Oguchi A."/>
            <person name="Aoki K."/>
            <person name="Nakamura Y."/>
            <person name="Robb T.F."/>
            <person name="Horikoshi K."/>
            <person name="Masuchi Y."/>
            <person name="Shizuya H."/>
            <person name="Kikuchi H."/>
        </authorList>
    </citation>
    <scope>NUCLEOTIDE SEQUENCE [LARGE SCALE GENOMIC DNA]</scope>
    <source>
        <strain evidence="2">ATCC 700860 / DSM 12428 / JCM 9974 / NBRC 100139 / OT-3</strain>
    </source>
</reference>
<gene>
    <name evidence="1" type="ordered locus">PH1220</name>
</gene>
<accession>O58963</accession>
<dbReference type="AlphaFoldDB" id="O58963"/>
<name>O58963_PYRHO</name>
<sequence length="117" mass="12615">MDKGPLYTPCNLEHFKGYNNDLPCKNYIISRILTSLTSSIFAKTPSSSFTETSELLMSTIATMAAIPNDSNSSLSLKSMFIPCLPRVPLIFAKTPGLSTTISSTSTSLFPGRAILST</sequence>
<evidence type="ECO:0000313" key="1">
    <source>
        <dbReference type="EMBL" id="BAA30320.1"/>
    </source>
</evidence>
<keyword evidence="2" id="KW-1185">Reference proteome</keyword>
<dbReference type="EMBL" id="BA000001">
    <property type="protein sequence ID" value="BAA30320.1"/>
    <property type="molecule type" value="Genomic_DNA"/>
</dbReference>
<organism evidence="1 2">
    <name type="scientific">Pyrococcus horikoshii (strain ATCC 700860 / DSM 12428 / JCM 9974 / NBRC 100139 / OT-3)</name>
    <dbReference type="NCBI Taxonomy" id="70601"/>
    <lineage>
        <taxon>Archaea</taxon>
        <taxon>Methanobacteriati</taxon>
        <taxon>Methanobacteriota</taxon>
        <taxon>Thermococci</taxon>
        <taxon>Thermococcales</taxon>
        <taxon>Thermococcaceae</taxon>
        <taxon>Pyrococcus</taxon>
    </lineage>
</organism>
<dbReference type="STRING" id="70601.gene:9378182"/>
<dbReference type="KEGG" id="pho:PH1220"/>
<proteinExistence type="predicted"/>
<dbReference type="PIR" id="F71065">
    <property type="entry name" value="F71065"/>
</dbReference>
<dbReference type="Proteomes" id="UP000000752">
    <property type="component" value="Chromosome"/>
</dbReference>
<protein>
    <submittedName>
        <fullName evidence="1">Uncharacterized protein</fullName>
    </submittedName>
</protein>
<dbReference type="EnsemblBacteria" id="BAA30320">
    <property type="protein sequence ID" value="BAA30320"/>
    <property type="gene ID" value="BAA30320"/>
</dbReference>